<proteinExistence type="predicted"/>
<dbReference type="PANTHER" id="PTHR45695:SF23">
    <property type="entry name" value="GALANIN-LIKE G-PROTEIN COUPLED RECEPTOR NPR-9"/>
    <property type="match status" value="1"/>
</dbReference>
<reference evidence="13" key="1">
    <citation type="journal article" date="2021" name="Cell">
        <title>Tracing the genetic footprints of vertebrate landing in non-teleost ray-finned fishes.</title>
        <authorList>
            <person name="Bi X."/>
            <person name="Wang K."/>
            <person name="Yang L."/>
            <person name="Pan H."/>
            <person name="Jiang H."/>
            <person name="Wei Q."/>
            <person name="Fang M."/>
            <person name="Yu H."/>
            <person name="Zhu C."/>
            <person name="Cai Y."/>
            <person name="He Y."/>
            <person name="Gan X."/>
            <person name="Zeng H."/>
            <person name="Yu D."/>
            <person name="Zhu Y."/>
            <person name="Jiang H."/>
            <person name="Qiu Q."/>
            <person name="Yang H."/>
            <person name="Zhang Y.E."/>
            <person name="Wang W."/>
            <person name="Zhu M."/>
            <person name="He S."/>
            <person name="Zhang G."/>
        </authorList>
    </citation>
    <scope>NUCLEOTIDE SEQUENCE</scope>
    <source>
        <strain evidence="13">Allg_001</strain>
    </source>
</reference>
<evidence type="ECO:0000256" key="2">
    <source>
        <dbReference type="ARBA" id="ARBA00022475"/>
    </source>
</evidence>
<evidence type="ECO:0000256" key="10">
    <source>
        <dbReference type="ARBA" id="ARBA00023224"/>
    </source>
</evidence>
<feature type="non-terminal residue" evidence="13">
    <location>
        <position position="368"/>
    </location>
</feature>
<accession>A0A8J7NMK4</accession>
<evidence type="ECO:0000256" key="7">
    <source>
        <dbReference type="ARBA" id="ARBA00023157"/>
    </source>
</evidence>
<keyword evidence="9" id="KW-0325">Glycoprotein</keyword>
<evidence type="ECO:0000256" key="1">
    <source>
        <dbReference type="ARBA" id="ARBA00004651"/>
    </source>
</evidence>
<organism evidence="13 14">
    <name type="scientific">Atractosteus spatula</name>
    <name type="common">Alligator gar</name>
    <name type="synonym">Lepisosteus spatula</name>
    <dbReference type="NCBI Taxonomy" id="7917"/>
    <lineage>
        <taxon>Eukaryota</taxon>
        <taxon>Metazoa</taxon>
        <taxon>Chordata</taxon>
        <taxon>Craniata</taxon>
        <taxon>Vertebrata</taxon>
        <taxon>Euteleostomi</taxon>
        <taxon>Actinopterygii</taxon>
        <taxon>Neopterygii</taxon>
        <taxon>Holostei</taxon>
        <taxon>Semionotiformes</taxon>
        <taxon>Lepisosteidae</taxon>
        <taxon>Atractosteus</taxon>
    </lineage>
</organism>
<keyword evidence="10" id="KW-0807">Transducer</keyword>
<dbReference type="FunFam" id="1.20.1070.10:FF:000171">
    <property type="entry name" value="KISS1 receptor b"/>
    <property type="match status" value="1"/>
</dbReference>
<keyword evidence="6 11" id="KW-0472">Membrane</keyword>
<comment type="subcellular location">
    <subcellularLocation>
        <location evidence="1">Cell membrane</location>
        <topology evidence="1">Multi-pass membrane protein</topology>
    </subcellularLocation>
</comment>
<keyword evidence="3 11" id="KW-0812">Transmembrane</keyword>
<feature type="domain" description="G-protein coupled receptors family 1 profile" evidence="12">
    <location>
        <begin position="58"/>
        <end position="324"/>
    </location>
</feature>
<dbReference type="EMBL" id="JAAWVO010016684">
    <property type="protein sequence ID" value="MBN3314695.1"/>
    <property type="molecule type" value="Genomic_DNA"/>
</dbReference>
<dbReference type="PRINTS" id="PR01728">
    <property type="entry name" value="KISS1RECEPTR"/>
</dbReference>
<dbReference type="Pfam" id="PF00001">
    <property type="entry name" value="7tm_1"/>
    <property type="match status" value="1"/>
</dbReference>
<dbReference type="GO" id="GO:0008528">
    <property type="term" value="F:G protein-coupled peptide receptor activity"/>
    <property type="evidence" value="ECO:0007669"/>
    <property type="project" value="UniProtKB-ARBA"/>
</dbReference>
<dbReference type="CDD" id="cd15095">
    <property type="entry name" value="7tmA_KiSS1R"/>
    <property type="match status" value="1"/>
</dbReference>
<evidence type="ECO:0000256" key="6">
    <source>
        <dbReference type="ARBA" id="ARBA00023136"/>
    </source>
</evidence>
<dbReference type="InterPro" id="IPR017452">
    <property type="entry name" value="GPCR_Rhodpsn_7TM"/>
</dbReference>
<dbReference type="SMART" id="SM01381">
    <property type="entry name" value="7TM_GPCR_Srsx"/>
    <property type="match status" value="1"/>
</dbReference>
<feature type="non-terminal residue" evidence="13">
    <location>
        <position position="1"/>
    </location>
</feature>
<dbReference type="Proteomes" id="UP000736164">
    <property type="component" value="Unassembled WGS sequence"/>
</dbReference>
<evidence type="ECO:0000256" key="3">
    <source>
        <dbReference type="ARBA" id="ARBA00022692"/>
    </source>
</evidence>
<dbReference type="PANTHER" id="PTHR45695">
    <property type="entry name" value="LEUCOKININ RECEPTOR-RELATED"/>
    <property type="match status" value="1"/>
</dbReference>
<dbReference type="PRINTS" id="PR00237">
    <property type="entry name" value="GPCRRHODOPSN"/>
</dbReference>
<dbReference type="InterPro" id="IPR008103">
    <property type="entry name" value="KiSS_1_rcpt"/>
</dbReference>
<feature type="transmembrane region" description="Helical" evidence="11">
    <location>
        <begin position="265"/>
        <end position="287"/>
    </location>
</feature>
<name>A0A8J7NMK4_ATRSP</name>
<dbReference type="AlphaFoldDB" id="A0A8J7NMK4"/>
<evidence type="ECO:0000256" key="8">
    <source>
        <dbReference type="ARBA" id="ARBA00023170"/>
    </source>
</evidence>
<evidence type="ECO:0000256" key="5">
    <source>
        <dbReference type="ARBA" id="ARBA00023040"/>
    </source>
</evidence>
<feature type="transmembrane region" description="Helical" evidence="11">
    <location>
        <begin position="78"/>
        <end position="104"/>
    </location>
</feature>
<dbReference type="SUPFAM" id="SSF81321">
    <property type="entry name" value="Family A G protein-coupled receptor-like"/>
    <property type="match status" value="1"/>
</dbReference>
<evidence type="ECO:0000313" key="13">
    <source>
        <dbReference type="EMBL" id="MBN3314695.1"/>
    </source>
</evidence>
<sequence>MPEASEGCGSKCPDVLNESCASALQCWNGTAALRPPLLVDAWLVPLFFALLMVVGLAGNSLVIHVISKHKKMRTATNFYIANLATTDIIFLVCCVPFTAALYPLPSWVFGEFMCKFVSYIQQVSAQATCVTLMALGVDRWYVTVFPLSSLRRRTAKTAATVSLGIWIGSFLVSVPVPVYSSITEGEWYGPQVYCTESFPTVAHEKAFILYNFLGVYLLPLLTICMCYVAMLYQMSRPAVEPTDNNQVTAVQVRKLKRSEATRTKISRMVAVMVLLFTVCWGPIQFYILVQAFSPQFQHSYATYKLKIWAHCMSYANSCVNPIVYAFMGGSFHKAFKRAFPCVFKQRVAVAPAPRGNANTEMHFVSSGS</sequence>
<feature type="transmembrane region" description="Helical" evidence="11">
    <location>
        <begin position="207"/>
        <end position="232"/>
    </location>
</feature>
<feature type="transmembrane region" description="Helical" evidence="11">
    <location>
        <begin position="116"/>
        <end position="137"/>
    </location>
</feature>
<dbReference type="InterPro" id="IPR000276">
    <property type="entry name" value="GPCR_Rhodpsn"/>
</dbReference>
<keyword evidence="14" id="KW-1185">Reference proteome</keyword>
<comment type="caution">
    <text evidence="13">The sequence shown here is derived from an EMBL/GenBank/DDBJ whole genome shotgun (WGS) entry which is preliminary data.</text>
</comment>
<feature type="transmembrane region" description="Helical" evidence="11">
    <location>
        <begin position="158"/>
        <end position="179"/>
    </location>
</feature>
<evidence type="ECO:0000313" key="14">
    <source>
        <dbReference type="Proteomes" id="UP000736164"/>
    </source>
</evidence>
<dbReference type="GO" id="GO:0005886">
    <property type="term" value="C:plasma membrane"/>
    <property type="evidence" value="ECO:0007669"/>
    <property type="project" value="UniProtKB-SubCell"/>
</dbReference>
<evidence type="ECO:0000256" key="4">
    <source>
        <dbReference type="ARBA" id="ARBA00022989"/>
    </source>
</evidence>
<dbReference type="Gene3D" id="1.20.1070.10">
    <property type="entry name" value="Rhodopsin 7-helix transmembrane proteins"/>
    <property type="match status" value="1"/>
</dbReference>
<evidence type="ECO:0000256" key="11">
    <source>
        <dbReference type="SAM" id="Phobius"/>
    </source>
</evidence>
<keyword evidence="5" id="KW-0297">G-protein coupled receptor</keyword>
<keyword evidence="2" id="KW-1003">Cell membrane</keyword>
<dbReference type="PROSITE" id="PS50262">
    <property type="entry name" value="G_PROTEIN_RECEP_F1_2"/>
    <property type="match status" value="1"/>
</dbReference>
<gene>
    <name evidence="13" type="primary">Gpr54_3</name>
    <name evidence="13" type="ORF">GTO95_0012501</name>
</gene>
<keyword evidence="4 11" id="KW-1133">Transmembrane helix</keyword>
<protein>
    <submittedName>
        <fullName evidence="13">GPR54 protein</fullName>
    </submittedName>
</protein>
<evidence type="ECO:0000256" key="9">
    <source>
        <dbReference type="ARBA" id="ARBA00023180"/>
    </source>
</evidence>
<keyword evidence="7" id="KW-1015">Disulfide bond</keyword>
<keyword evidence="8" id="KW-0675">Receptor</keyword>
<feature type="transmembrane region" description="Helical" evidence="11">
    <location>
        <begin position="42"/>
        <end position="66"/>
    </location>
</feature>
<feature type="transmembrane region" description="Helical" evidence="11">
    <location>
        <begin position="307"/>
        <end position="327"/>
    </location>
</feature>
<evidence type="ECO:0000259" key="12">
    <source>
        <dbReference type="PROSITE" id="PS50262"/>
    </source>
</evidence>